<dbReference type="GO" id="GO:0005506">
    <property type="term" value="F:iron ion binding"/>
    <property type="evidence" value="ECO:0007669"/>
    <property type="project" value="InterPro"/>
</dbReference>
<comment type="subcellular location">
    <subcellularLocation>
        <location evidence="1">Membrane</location>
    </subcellularLocation>
</comment>
<dbReference type="GO" id="GO:0008610">
    <property type="term" value="P:lipid biosynthetic process"/>
    <property type="evidence" value="ECO:0007669"/>
    <property type="project" value="InterPro"/>
</dbReference>
<dbReference type="PANTHER" id="PTHR11863">
    <property type="entry name" value="STEROL DESATURASE"/>
    <property type="match status" value="1"/>
</dbReference>
<evidence type="ECO:0000313" key="10">
    <source>
        <dbReference type="Proteomes" id="UP000239649"/>
    </source>
</evidence>
<dbReference type="GO" id="GO:0016491">
    <property type="term" value="F:oxidoreductase activity"/>
    <property type="evidence" value="ECO:0007669"/>
    <property type="project" value="InterPro"/>
</dbReference>
<evidence type="ECO:0000259" key="8">
    <source>
        <dbReference type="PROSITE" id="PS51462"/>
    </source>
</evidence>
<evidence type="ECO:0000256" key="6">
    <source>
        <dbReference type="ARBA" id="ARBA00023136"/>
    </source>
</evidence>
<dbReference type="NCBIfam" id="NF001938">
    <property type="entry name" value="PRK00714.1-5"/>
    <property type="match status" value="1"/>
</dbReference>
<dbReference type="Proteomes" id="UP000239649">
    <property type="component" value="Unassembled WGS sequence"/>
</dbReference>
<dbReference type="STRING" id="554055.A0A2P6V609"/>
<protein>
    <submittedName>
        <fullName evidence="9">Sterol desaturase</fullName>
    </submittedName>
</protein>
<dbReference type="InterPro" id="IPR022927">
    <property type="entry name" value="RppH"/>
</dbReference>
<keyword evidence="5 7" id="KW-1133">Transmembrane helix</keyword>
<proteinExistence type="inferred from homology"/>
<organism evidence="9 10">
    <name type="scientific">Micractinium conductrix</name>
    <dbReference type="NCBI Taxonomy" id="554055"/>
    <lineage>
        <taxon>Eukaryota</taxon>
        <taxon>Viridiplantae</taxon>
        <taxon>Chlorophyta</taxon>
        <taxon>core chlorophytes</taxon>
        <taxon>Trebouxiophyceae</taxon>
        <taxon>Chlorellales</taxon>
        <taxon>Chlorellaceae</taxon>
        <taxon>Chlorella clade</taxon>
        <taxon>Micractinium</taxon>
    </lineage>
</organism>
<keyword evidence="6 7" id="KW-0472">Membrane</keyword>
<evidence type="ECO:0000256" key="1">
    <source>
        <dbReference type="ARBA" id="ARBA00004370"/>
    </source>
</evidence>
<dbReference type="Pfam" id="PF00293">
    <property type="entry name" value="NUDIX"/>
    <property type="match status" value="1"/>
</dbReference>
<dbReference type="InterPro" id="IPR050307">
    <property type="entry name" value="Sterol_Desaturase_Related"/>
</dbReference>
<dbReference type="SUPFAM" id="SSF55811">
    <property type="entry name" value="Nudix"/>
    <property type="match status" value="1"/>
</dbReference>
<evidence type="ECO:0000256" key="7">
    <source>
        <dbReference type="SAM" id="Phobius"/>
    </source>
</evidence>
<evidence type="ECO:0000313" key="9">
    <source>
        <dbReference type="EMBL" id="PSC69526.1"/>
    </source>
</evidence>
<reference evidence="9 10" key="1">
    <citation type="journal article" date="2018" name="Plant J.">
        <title>Genome sequences of Chlorella sorokiniana UTEX 1602 and Micractinium conductrix SAG 241.80: implications to maltose excretion by a green alga.</title>
        <authorList>
            <person name="Arriola M.B."/>
            <person name="Velmurugan N."/>
            <person name="Zhang Y."/>
            <person name="Plunkett M.H."/>
            <person name="Hondzo H."/>
            <person name="Barney B.M."/>
        </authorList>
    </citation>
    <scope>NUCLEOTIDE SEQUENCE [LARGE SCALE GENOMIC DNA]</scope>
    <source>
        <strain evidence="9 10">SAG 241.80</strain>
    </source>
</reference>
<dbReference type="AlphaFoldDB" id="A0A2P6V609"/>
<evidence type="ECO:0000256" key="5">
    <source>
        <dbReference type="ARBA" id="ARBA00022989"/>
    </source>
</evidence>
<feature type="transmembrane region" description="Helical" evidence="7">
    <location>
        <begin position="54"/>
        <end position="75"/>
    </location>
</feature>
<keyword evidence="4" id="KW-0378">Hydrolase</keyword>
<dbReference type="InterPro" id="IPR000086">
    <property type="entry name" value="NUDIX_hydrolase_dom"/>
</dbReference>
<dbReference type="InterPro" id="IPR006694">
    <property type="entry name" value="Fatty_acid_hydroxylase"/>
</dbReference>
<feature type="transmembrane region" description="Helical" evidence="7">
    <location>
        <begin position="12"/>
        <end position="34"/>
    </location>
</feature>
<comment type="caution">
    <text evidence="9">The sequence shown here is derived from an EMBL/GenBank/DDBJ whole genome shotgun (WGS) entry which is preliminary data.</text>
</comment>
<dbReference type="GO" id="GO:0016020">
    <property type="term" value="C:membrane"/>
    <property type="evidence" value="ECO:0007669"/>
    <property type="project" value="UniProtKB-SubCell"/>
</dbReference>
<dbReference type="EMBL" id="LHPF02000026">
    <property type="protein sequence ID" value="PSC69526.1"/>
    <property type="molecule type" value="Genomic_DNA"/>
</dbReference>
<dbReference type="InterPro" id="IPR015797">
    <property type="entry name" value="NUDIX_hydrolase-like_dom_sf"/>
</dbReference>
<dbReference type="GO" id="GO:0016462">
    <property type="term" value="F:pyrophosphatase activity"/>
    <property type="evidence" value="ECO:0007669"/>
    <property type="project" value="UniProtKB-ARBA"/>
</dbReference>
<sequence>MGWLMPLYGGGFWVAFRQLALVYYAAGFLLHCVVPRLMHVDSVQHGRRPRRGQALGEALYSLGPLLVKAGVWTVVEDLYKRGSTRMYAGWPPSAQECIYMLLTVVALDYLHDAWFYWTHRMLHWKPLYMAVHLPHHKSTVPTAFCGYSFHVIEALIVFTNEVLVCYLLPIHAGLHRCYHLYTTVIHEGGHAGYEIAPFIPSLEAVAALVLGARWRSAGSAPAVPCAALNTVRHHDMHHRFPRSHFSLYFTHWDRWCGTEHPAYRGAVESHFSGADAVQGGTDDALLRDAAAAEARVMQAAAAKASATGVGVAAAASQGFAQQLWRPSRAVLAAAGSSGQPSSSGAAAASAAAAPLRNVGVPHLVHPQGAAVNNAVPLELTEFRRGVGLCIYRSDGLVFAARRMDDTSGSWQMPQGGIDYFPHYKENPMDAARRELKEETGITNCRIVASIDPWLDYTFPTRVKRECGSVVNYPGQTQKWYLLHFYGDDSEIDLSHNGHPEFTEFCWAPLEALPGAVVHFKRGVYAQVAHHFGPEIARRTGRGSPAPVAERVPVPVRARRTA</sequence>
<evidence type="ECO:0000256" key="3">
    <source>
        <dbReference type="ARBA" id="ARBA00022692"/>
    </source>
</evidence>
<feature type="domain" description="Nudix hydrolase" evidence="8">
    <location>
        <begin position="381"/>
        <end position="529"/>
    </location>
</feature>
<keyword evidence="10" id="KW-1185">Reference proteome</keyword>
<gene>
    <name evidence="9" type="ORF">C2E20_6969</name>
</gene>
<evidence type="ECO:0000256" key="2">
    <source>
        <dbReference type="ARBA" id="ARBA00009324"/>
    </source>
</evidence>
<evidence type="ECO:0000256" key="4">
    <source>
        <dbReference type="ARBA" id="ARBA00022801"/>
    </source>
</evidence>
<dbReference type="PROSITE" id="PS51462">
    <property type="entry name" value="NUDIX"/>
    <property type="match status" value="1"/>
</dbReference>
<name>A0A2P6V609_9CHLO</name>
<accession>A0A2P6V609</accession>
<comment type="similarity">
    <text evidence="2">Belongs to the sterol desaturase family.</text>
</comment>
<dbReference type="Gene3D" id="3.90.79.10">
    <property type="entry name" value="Nucleoside Triphosphate Pyrophosphohydrolase"/>
    <property type="match status" value="1"/>
</dbReference>
<dbReference type="OrthoDB" id="1658724at2759"/>
<dbReference type="Pfam" id="PF04116">
    <property type="entry name" value="FA_hydroxylase"/>
    <property type="match status" value="1"/>
</dbReference>
<keyword evidence="3 7" id="KW-0812">Transmembrane</keyword>
<dbReference type="CDD" id="cd03671">
    <property type="entry name" value="NUDIX_Ap4A_hydrolase_plant_like"/>
    <property type="match status" value="1"/>
</dbReference>